<name>A0A6J7L485_9ZZZZ</name>
<feature type="domain" description="SnoaL-like" evidence="1">
    <location>
        <begin position="8"/>
        <end position="127"/>
    </location>
</feature>
<dbReference type="EMBL" id="CAFBNO010000097">
    <property type="protein sequence ID" value="CAB4963010.1"/>
    <property type="molecule type" value="Genomic_DNA"/>
</dbReference>
<dbReference type="InterPro" id="IPR032710">
    <property type="entry name" value="NTF2-like_dom_sf"/>
</dbReference>
<evidence type="ECO:0000259" key="1">
    <source>
        <dbReference type="Pfam" id="PF13474"/>
    </source>
</evidence>
<dbReference type="Pfam" id="PF13474">
    <property type="entry name" value="SnoaL_3"/>
    <property type="match status" value="1"/>
</dbReference>
<protein>
    <submittedName>
        <fullName evidence="2">Unannotated protein</fullName>
    </submittedName>
</protein>
<organism evidence="2">
    <name type="scientific">freshwater metagenome</name>
    <dbReference type="NCBI Taxonomy" id="449393"/>
    <lineage>
        <taxon>unclassified sequences</taxon>
        <taxon>metagenomes</taxon>
        <taxon>ecological metagenomes</taxon>
    </lineage>
</organism>
<accession>A0A6J7L485</accession>
<gene>
    <name evidence="2" type="ORF">UFOPK3837_01174</name>
</gene>
<evidence type="ECO:0000313" key="2">
    <source>
        <dbReference type="EMBL" id="CAB4963010.1"/>
    </source>
</evidence>
<dbReference type="Gene3D" id="3.10.450.50">
    <property type="match status" value="1"/>
</dbReference>
<dbReference type="AlphaFoldDB" id="A0A6J7L485"/>
<reference evidence="2" key="1">
    <citation type="submission" date="2020-05" db="EMBL/GenBank/DDBJ databases">
        <authorList>
            <person name="Chiriac C."/>
            <person name="Salcher M."/>
            <person name="Ghai R."/>
            <person name="Kavagutti S V."/>
        </authorList>
    </citation>
    <scope>NUCLEOTIDE SEQUENCE</scope>
</reference>
<dbReference type="SUPFAM" id="SSF54427">
    <property type="entry name" value="NTF2-like"/>
    <property type="match status" value="1"/>
</dbReference>
<proteinExistence type="predicted"/>
<dbReference type="InterPro" id="IPR037401">
    <property type="entry name" value="SnoaL-like"/>
</dbReference>
<sequence>MNSNQAVLDAAAKIVEDFGSHRTAQYFAGFSSDATFIFYTHTDRLNSRAEYEVLWEKWETEDGFKVHACRSSKQKVQLIGLDAAVFTHLVSSDIEFGGEVATVEERETIVFANLGDHWVAVHEHLSPNTTS</sequence>